<feature type="region of interest" description="Disordered" evidence="2">
    <location>
        <begin position="299"/>
        <end position="328"/>
    </location>
</feature>
<evidence type="ECO:0008006" key="5">
    <source>
        <dbReference type="Google" id="ProtNLM"/>
    </source>
</evidence>
<feature type="compositionally biased region" description="Basic and acidic residues" evidence="2">
    <location>
        <begin position="315"/>
        <end position="328"/>
    </location>
</feature>
<dbReference type="SUPFAM" id="SSF90257">
    <property type="entry name" value="Myosin rod fragments"/>
    <property type="match status" value="1"/>
</dbReference>
<dbReference type="GeneID" id="87907088"/>
<dbReference type="PANTHER" id="PTHR23160:SF19">
    <property type="entry name" value="MYOSIN HEAVY CHAIN-RELATED PROTEIN"/>
    <property type="match status" value="1"/>
</dbReference>
<keyword evidence="1" id="KW-0175">Coiled coil</keyword>
<feature type="compositionally biased region" description="Gly residues" evidence="2">
    <location>
        <begin position="110"/>
        <end position="130"/>
    </location>
</feature>
<protein>
    <recommendedName>
        <fullName evidence="5">M protein repeat protein</fullName>
    </recommendedName>
</protein>
<feature type="compositionally biased region" description="Low complexity" evidence="2">
    <location>
        <begin position="44"/>
        <end position="59"/>
    </location>
</feature>
<comment type="caution">
    <text evidence="3">The sequence shown here is derived from an EMBL/GenBank/DDBJ whole genome shotgun (WGS) entry which is preliminary data.</text>
</comment>
<dbReference type="Proteomes" id="UP001323405">
    <property type="component" value="Unassembled WGS sequence"/>
</dbReference>
<proteinExistence type="predicted"/>
<evidence type="ECO:0000313" key="4">
    <source>
        <dbReference type="Proteomes" id="UP001323405"/>
    </source>
</evidence>
<feature type="compositionally biased region" description="Basic and acidic residues" evidence="2">
    <location>
        <begin position="1"/>
        <end position="23"/>
    </location>
</feature>
<dbReference type="PANTHER" id="PTHR23160">
    <property type="entry name" value="SYNAPTONEMAL COMPLEX PROTEIN-RELATED"/>
    <property type="match status" value="1"/>
</dbReference>
<feature type="region of interest" description="Disordered" evidence="2">
    <location>
        <begin position="453"/>
        <end position="508"/>
    </location>
</feature>
<evidence type="ECO:0000256" key="1">
    <source>
        <dbReference type="ARBA" id="ARBA00023054"/>
    </source>
</evidence>
<accession>A0ABR0GQI1</accession>
<feature type="compositionally biased region" description="Gly residues" evidence="2">
    <location>
        <begin position="453"/>
        <end position="470"/>
    </location>
</feature>
<sequence>MADEEKERAEKLAAAKKRVEAMKKKAKKTGKKTKDTGDEKDTATDTPATGTPEPTADAVAPPPPPPPPAEEEEAVDSAGSPTLSAPPSSLAQASKARSTSFRQGSISLGSGAGGAGGLGPLSPGLGGEGGETAMDIYRKQQAKIEELEKEKGRWEKEAKELERKLGRVEGELEDLREAEGGKNDDGEVEKLKNEIEGLKRQNQQLMAQRKGHGGGGGSISVASPPPAAELERARETIQTMELEMGRLRAQVERLSAGGGENEQVAALEEKLGRAERAAGLAQREVGDLKVALERVSEKVVKEGSARSSAETKASQLEKEAKEVREEKEGLVKKVEGLEKKVVTLTTLHKEHDARMQGLKREKEKLEKELGEVQGQLEKVEAENLKLRKKDAQEGGGDDEGVDELIDEERARLERRIRELEGENADLRRGIWHEKRKEMQVGPEGEMYENVDLGGGGPGPGQGHGQGGGFGQLISSGLSALTGGGHQHHGHHHGHGHQDDGFLDDDDDELEFDEEAFRRAQEEEGRKRLERIKEIKRGLKNWEGWRLDLVENRRGGGEGVGVGEIFEV</sequence>
<reference evidence="3 4" key="1">
    <citation type="journal article" date="2023" name="bioRxiv">
        <title>High-quality genome assemblies of four members of thePodospora anserinaspecies complex.</title>
        <authorList>
            <person name="Ament-Velasquez S.L."/>
            <person name="Vogan A.A."/>
            <person name="Wallerman O."/>
            <person name="Hartmann F."/>
            <person name="Gautier V."/>
            <person name="Silar P."/>
            <person name="Giraud T."/>
            <person name="Johannesson H."/>
        </authorList>
    </citation>
    <scope>NUCLEOTIDE SEQUENCE [LARGE SCALE GENOMIC DNA]</scope>
    <source>
        <strain evidence="3 4">CBS 415.72m</strain>
    </source>
</reference>
<feature type="compositionally biased region" description="Low complexity" evidence="2">
    <location>
        <begin position="76"/>
        <end position="96"/>
    </location>
</feature>
<keyword evidence="4" id="KW-1185">Reference proteome</keyword>
<organism evidence="3 4">
    <name type="scientific">Podospora pseudocomata</name>
    <dbReference type="NCBI Taxonomy" id="2093779"/>
    <lineage>
        <taxon>Eukaryota</taxon>
        <taxon>Fungi</taxon>
        <taxon>Dikarya</taxon>
        <taxon>Ascomycota</taxon>
        <taxon>Pezizomycotina</taxon>
        <taxon>Sordariomycetes</taxon>
        <taxon>Sordariomycetidae</taxon>
        <taxon>Sordariales</taxon>
        <taxon>Podosporaceae</taxon>
        <taxon>Podospora</taxon>
    </lineage>
</organism>
<feature type="compositionally biased region" description="Basic residues" evidence="2">
    <location>
        <begin position="485"/>
        <end position="494"/>
    </location>
</feature>
<gene>
    <name evidence="3" type="ORF">QC762_202935</name>
</gene>
<feature type="compositionally biased region" description="Polar residues" evidence="2">
    <location>
        <begin position="305"/>
        <end position="314"/>
    </location>
</feature>
<feature type="region of interest" description="Disordered" evidence="2">
    <location>
        <begin position="206"/>
        <end position="230"/>
    </location>
</feature>
<dbReference type="Gene3D" id="1.10.287.1490">
    <property type="match status" value="1"/>
</dbReference>
<feature type="region of interest" description="Disordered" evidence="2">
    <location>
        <begin position="1"/>
        <end position="137"/>
    </location>
</feature>
<evidence type="ECO:0000313" key="3">
    <source>
        <dbReference type="EMBL" id="KAK4658002.1"/>
    </source>
</evidence>
<feature type="compositionally biased region" description="Basic and acidic residues" evidence="2">
    <location>
        <begin position="32"/>
        <end position="43"/>
    </location>
</feature>
<name>A0ABR0GQI1_9PEZI</name>
<dbReference type="EMBL" id="JAFFHA010000003">
    <property type="protein sequence ID" value="KAK4658002.1"/>
    <property type="molecule type" value="Genomic_DNA"/>
</dbReference>
<dbReference type="RefSeq" id="XP_062746974.1">
    <property type="nucleotide sequence ID" value="XM_062887181.1"/>
</dbReference>
<evidence type="ECO:0000256" key="2">
    <source>
        <dbReference type="SAM" id="MobiDB-lite"/>
    </source>
</evidence>